<organism evidence="1">
    <name type="scientific">marine sediment metagenome</name>
    <dbReference type="NCBI Taxonomy" id="412755"/>
    <lineage>
        <taxon>unclassified sequences</taxon>
        <taxon>metagenomes</taxon>
        <taxon>ecological metagenomes</taxon>
    </lineage>
</organism>
<name>A0A0F8XSB7_9ZZZZ</name>
<evidence type="ECO:0000313" key="1">
    <source>
        <dbReference type="EMBL" id="KKK64100.1"/>
    </source>
</evidence>
<gene>
    <name evidence="1" type="ORF">LCGC14_2987620</name>
</gene>
<protein>
    <submittedName>
        <fullName evidence="1">Uncharacterized protein</fullName>
    </submittedName>
</protein>
<accession>A0A0F8XSB7</accession>
<dbReference type="EMBL" id="LAZR01061181">
    <property type="protein sequence ID" value="KKK64100.1"/>
    <property type="molecule type" value="Genomic_DNA"/>
</dbReference>
<comment type="caution">
    <text evidence="1">The sequence shown here is derived from an EMBL/GenBank/DDBJ whole genome shotgun (WGS) entry which is preliminary data.</text>
</comment>
<proteinExistence type="predicted"/>
<reference evidence="1" key="1">
    <citation type="journal article" date="2015" name="Nature">
        <title>Complex archaea that bridge the gap between prokaryotes and eukaryotes.</title>
        <authorList>
            <person name="Spang A."/>
            <person name="Saw J.H."/>
            <person name="Jorgensen S.L."/>
            <person name="Zaremba-Niedzwiedzka K."/>
            <person name="Martijn J."/>
            <person name="Lind A.E."/>
            <person name="van Eijk R."/>
            <person name="Schleper C."/>
            <person name="Guy L."/>
            <person name="Ettema T.J."/>
        </authorList>
    </citation>
    <scope>NUCLEOTIDE SEQUENCE</scope>
</reference>
<dbReference type="AlphaFoldDB" id="A0A0F8XSB7"/>
<sequence>MTIAQAIKAANAARPISWNERIEARVTLTEAAEDALRRGFNVLAAARLAHLDKLQESAP</sequence>